<feature type="domain" description="HTH arsR-type" evidence="1">
    <location>
        <begin position="282"/>
        <end position="370"/>
    </location>
</feature>
<evidence type="ECO:0000259" key="1">
    <source>
        <dbReference type="PROSITE" id="PS50987"/>
    </source>
</evidence>
<dbReference type="SUPFAM" id="SSF46785">
    <property type="entry name" value="Winged helix' DNA-binding domain"/>
    <property type="match status" value="1"/>
</dbReference>
<evidence type="ECO:0000313" key="2">
    <source>
        <dbReference type="EMBL" id="MFC3765180.1"/>
    </source>
</evidence>
<dbReference type="Gene3D" id="1.10.10.10">
    <property type="entry name" value="Winged helix-like DNA-binding domain superfamily/Winged helix DNA-binding domain"/>
    <property type="match status" value="1"/>
</dbReference>
<comment type="caution">
    <text evidence="2">The sequence shown here is derived from an EMBL/GenBank/DDBJ whole genome shotgun (WGS) entry which is preliminary data.</text>
</comment>
<dbReference type="InterPro" id="IPR036388">
    <property type="entry name" value="WH-like_DNA-bd_sf"/>
</dbReference>
<dbReference type="InterPro" id="IPR011991">
    <property type="entry name" value="ArsR-like_HTH"/>
</dbReference>
<dbReference type="InterPro" id="IPR036390">
    <property type="entry name" value="WH_DNA-bd_sf"/>
</dbReference>
<dbReference type="InterPro" id="IPR001845">
    <property type="entry name" value="HTH_ArsR_DNA-bd_dom"/>
</dbReference>
<dbReference type="Pfam" id="PF01022">
    <property type="entry name" value="HTH_5"/>
    <property type="match status" value="1"/>
</dbReference>
<gene>
    <name evidence="2" type="ORF">ACFOUW_30400</name>
</gene>
<name>A0ABV7YN16_9ACTN</name>
<dbReference type="EMBL" id="JBHRZH010000036">
    <property type="protein sequence ID" value="MFC3765180.1"/>
    <property type="molecule type" value="Genomic_DNA"/>
</dbReference>
<keyword evidence="3" id="KW-1185">Reference proteome</keyword>
<organism evidence="2 3">
    <name type="scientific">Tenggerimyces flavus</name>
    <dbReference type="NCBI Taxonomy" id="1708749"/>
    <lineage>
        <taxon>Bacteria</taxon>
        <taxon>Bacillati</taxon>
        <taxon>Actinomycetota</taxon>
        <taxon>Actinomycetes</taxon>
        <taxon>Propionibacteriales</taxon>
        <taxon>Nocardioidaceae</taxon>
        <taxon>Tenggerimyces</taxon>
    </lineage>
</organism>
<dbReference type="RefSeq" id="WP_205119115.1">
    <property type="nucleotide sequence ID" value="NZ_JAFBCM010000001.1"/>
</dbReference>
<dbReference type="CDD" id="cd00090">
    <property type="entry name" value="HTH_ARSR"/>
    <property type="match status" value="1"/>
</dbReference>
<proteinExistence type="predicted"/>
<accession>A0ABV7YN16</accession>
<evidence type="ECO:0000313" key="3">
    <source>
        <dbReference type="Proteomes" id="UP001595699"/>
    </source>
</evidence>
<dbReference type="SMART" id="SM00418">
    <property type="entry name" value="HTH_ARSR"/>
    <property type="match status" value="1"/>
</dbReference>
<dbReference type="PROSITE" id="PS50987">
    <property type="entry name" value="HTH_ARSR_2"/>
    <property type="match status" value="1"/>
</dbReference>
<protein>
    <submittedName>
        <fullName evidence="2">ArsR/SmtB family transcription factor</fullName>
    </submittedName>
</protein>
<reference evidence="3" key="1">
    <citation type="journal article" date="2019" name="Int. J. Syst. Evol. Microbiol.">
        <title>The Global Catalogue of Microorganisms (GCM) 10K type strain sequencing project: providing services to taxonomists for standard genome sequencing and annotation.</title>
        <authorList>
            <consortium name="The Broad Institute Genomics Platform"/>
            <consortium name="The Broad Institute Genome Sequencing Center for Infectious Disease"/>
            <person name="Wu L."/>
            <person name="Ma J."/>
        </authorList>
    </citation>
    <scope>NUCLEOTIDE SEQUENCE [LARGE SCALE GENOMIC DNA]</scope>
    <source>
        <strain evidence="3">CGMCC 4.7241</strain>
    </source>
</reference>
<dbReference type="Proteomes" id="UP001595699">
    <property type="component" value="Unassembled WGS sequence"/>
</dbReference>
<sequence>MTDSIPPFAPASVAPEFVAAPASLAAVVPTTMLFVDYALGGLTTPTFEFQQLAQELPRDLVEASHPLRAALAHGSHLRAVLLGQLPADHPGHRDWPALRAWLDERADDWMLGLVESGVNQVLVLDTADPPRVLDSEVAGLLGTLDELRRDATTVLGIWGVPDPAARVDEVLASEPIRSTLLALLDEIWERWLGLAWTEQLPAMDAAVAAAPPPYTAATGTQWIKAVSGLLPDPVYAAAADRAPRLTLVPCPGLERSLTMFGVDGGETAYVLFSPQSGPRKRAGLPVGARLTPVLQALGDQTRLAIVLQLLDQGPMTMQELTDVLRVHQTTISRQVGALRKAQLVSQDGNRRVVVQPDAIRDACQTLLDAL</sequence>